<protein>
    <recommendedName>
        <fullName evidence="4">Chaperone protein DnaJ</fullName>
    </recommendedName>
</protein>
<dbReference type="Proteomes" id="UP000005856">
    <property type="component" value="Unassembled WGS sequence"/>
</dbReference>
<evidence type="ECO:0000313" key="2">
    <source>
        <dbReference type="EMBL" id="EDM47778.1"/>
    </source>
</evidence>
<keyword evidence="3" id="KW-1185">Reference proteome</keyword>
<comment type="caution">
    <text evidence="2">The sequence shown here is derived from an EMBL/GenBank/DDBJ whole genome shotgun (WGS) entry which is preliminary data.</text>
</comment>
<sequence length="109" mass="11802">MKRRSGPSLRQQLRPLAKCPGCHGQGVTSGLFHEMPCPDCNAGGVVDKETGAALAVDDLVLQLRLWLAKAMQDNRQLKRQLADMKGDSNGRGYGEGRGHGPMGMKYHGD</sequence>
<accession>A6F0L7</accession>
<evidence type="ECO:0008006" key="4">
    <source>
        <dbReference type="Google" id="ProtNLM"/>
    </source>
</evidence>
<gene>
    <name evidence="2" type="ORF">MDG893_20699</name>
</gene>
<dbReference type="InterPro" id="IPR036410">
    <property type="entry name" value="HSP_DnaJ_Cys-rich_dom_sf"/>
</dbReference>
<dbReference type="Gene3D" id="6.20.20.10">
    <property type="match status" value="1"/>
</dbReference>
<reference evidence="2 3" key="1">
    <citation type="submission" date="2007-06" db="EMBL/GenBank/DDBJ databases">
        <authorList>
            <person name="Green D."/>
            <person name="Ferriera S."/>
            <person name="Johnson J."/>
            <person name="Kravitz S."/>
            <person name="Beeson K."/>
            <person name="Sutton G."/>
            <person name="Rogers Y.-H."/>
            <person name="Friedman R."/>
            <person name="Frazier M."/>
            <person name="Venter J.C."/>
        </authorList>
    </citation>
    <scope>NUCLEOTIDE SEQUENCE [LARGE SCALE GENOMIC DNA]</scope>
    <source>
        <strain evidence="2 3">DG893</strain>
    </source>
</reference>
<name>A6F0L7_9GAMM</name>
<dbReference type="OrthoDB" id="7031870at2"/>
<evidence type="ECO:0000313" key="3">
    <source>
        <dbReference type="Proteomes" id="UP000005856"/>
    </source>
</evidence>
<dbReference type="STRING" id="443152.MDG893_20699"/>
<dbReference type="eggNOG" id="ENOG502ZJHW">
    <property type="taxonomic scope" value="Bacteria"/>
</dbReference>
<dbReference type="RefSeq" id="WP_007153813.1">
    <property type="nucleotide sequence ID" value="NZ_ABCP01000013.1"/>
</dbReference>
<feature type="compositionally biased region" description="Basic and acidic residues" evidence="1">
    <location>
        <begin position="80"/>
        <end position="98"/>
    </location>
</feature>
<dbReference type="EMBL" id="ABCP01000013">
    <property type="protein sequence ID" value="EDM47778.1"/>
    <property type="molecule type" value="Genomic_DNA"/>
</dbReference>
<evidence type="ECO:0000256" key="1">
    <source>
        <dbReference type="SAM" id="MobiDB-lite"/>
    </source>
</evidence>
<dbReference type="SUPFAM" id="SSF57938">
    <property type="entry name" value="DnaJ/Hsp40 cysteine-rich domain"/>
    <property type="match status" value="1"/>
</dbReference>
<proteinExistence type="predicted"/>
<feature type="region of interest" description="Disordered" evidence="1">
    <location>
        <begin position="80"/>
        <end position="109"/>
    </location>
</feature>
<dbReference type="AlphaFoldDB" id="A6F0L7"/>
<organism evidence="2 3">
    <name type="scientific">Marinobacter algicola DG893</name>
    <dbReference type="NCBI Taxonomy" id="443152"/>
    <lineage>
        <taxon>Bacteria</taxon>
        <taxon>Pseudomonadati</taxon>
        <taxon>Pseudomonadota</taxon>
        <taxon>Gammaproteobacteria</taxon>
        <taxon>Pseudomonadales</taxon>
        <taxon>Marinobacteraceae</taxon>
        <taxon>Marinobacter</taxon>
    </lineage>
</organism>